<evidence type="ECO:0000313" key="3">
    <source>
        <dbReference type="Proteomes" id="UP000812077"/>
    </source>
</evidence>
<keyword evidence="1" id="KW-0812">Transmembrane</keyword>
<keyword evidence="1" id="KW-0472">Membrane</keyword>
<organism evidence="2 3">
    <name type="scientific">Prevotella melaninogenica</name>
    <dbReference type="NCBI Taxonomy" id="28132"/>
    <lineage>
        <taxon>Bacteria</taxon>
        <taxon>Pseudomonadati</taxon>
        <taxon>Bacteroidota</taxon>
        <taxon>Bacteroidia</taxon>
        <taxon>Bacteroidales</taxon>
        <taxon>Prevotellaceae</taxon>
        <taxon>Prevotella</taxon>
    </lineage>
</organism>
<proteinExistence type="predicted"/>
<evidence type="ECO:0000313" key="2">
    <source>
        <dbReference type="EMBL" id="MBW4754414.1"/>
    </source>
</evidence>
<reference evidence="2 3" key="1">
    <citation type="submission" date="2021-07" db="EMBL/GenBank/DDBJ databases">
        <title>Genomic diversity and antimicrobial resistance of Prevotella spp. isolated from chronic lung disease airways.</title>
        <authorList>
            <person name="Webb K.A."/>
            <person name="Olagoke O.S."/>
            <person name="Baird T."/>
            <person name="Neill J."/>
            <person name="Pham A."/>
            <person name="Wells T.J."/>
            <person name="Ramsay K.A."/>
            <person name="Bell S.C."/>
            <person name="Sarovich D.S."/>
            <person name="Price E.P."/>
        </authorList>
    </citation>
    <scope>NUCLEOTIDE SEQUENCE [LARGE SCALE GENOMIC DNA]</scope>
    <source>
        <strain evidence="2 3">SCHI0027.S.6</strain>
    </source>
</reference>
<evidence type="ECO:0000256" key="1">
    <source>
        <dbReference type="SAM" id="Phobius"/>
    </source>
</evidence>
<protein>
    <submittedName>
        <fullName evidence="2">DUF4133 domain-containing protein</fullName>
    </submittedName>
</protein>
<feature type="transmembrane region" description="Helical" evidence="1">
    <location>
        <begin position="55"/>
        <end position="74"/>
    </location>
</feature>
<sequence length="102" mass="11661">MKQVVRENPSYPVFKGLQRPLEFMMLRGRYIYWGAGTLLGGIVGFLGGYLLLGYVVALIIATAVLSYGGVMIMLKQKKGLHSKKEHKGLYIFTHSRCFYRKW</sequence>
<dbReference type="RefSeq" id="WP_219433102.1">
    <property type="nucleotide sequence ID" value="NZ_JAHXCP010000005.1"/>
</dbReference>
<keyword evidence="1" id="KW-1133">Transmembrane helix</keyword>
<name>A0ABS6Y4M6_9BACT</name>
<gene>
    <name evidence="2" type="ORF">KZO77_05070</name>
</gene>
<keyword evidence="3" id="KW-1185">Reference proteome</keyword>
<comment type="caution">
    <text evidence="2">The sequence shown here is derived from an EMBL/GenBank/DDBJ whole genome shotgun (WGS) entry which is preliminary data.</text>
</comment>
<dbReference type="EMBL" id="JAHXCP010000005">
    <property type="protein sequence ID" value="MBW4754414.1"/>
    <property type="molecule type" value="Genomic_DNA"/>
</dbReference>
<dbReference type="Proteomes" id="UP000812077">
    <property type="component" value="Unassembled WGS sequence"/>
</dbReference>
<accession>A0ABS6Y4M6</accession>
<feature type="transmembrane region" description="Helical" evidence="1">
    <location>
        <begin position="30"/>
        <end position="49"/>
    </location>
</feature>